<keyword evidence="1" id="KW-0732">Signal</keyword>
<dbReference type="CDD" id="cd23992">
    <property type="entry name" value="PBP_GOBP"/>
    <property type="match status" value="1"/>
</dbReference>
<feature type="chain" id="PRO_5045510226" evidence="1">
    <location>
        <begin position="18"/>
        <end position="143"/>
    </location>
</feature>
<evidence type="ECO:0000256" key="1">
    <source>
        <dbReference type="SAM" id="SignalP"/>
    </source>
</evidence>
<name>A0ABM3UYA7_MUSDO</name>
<sequence>MQAVILALLAICTICYCFDPRCLDKYLGTAFDECTFEHGGNKAYTTNWAGFRKSVDTNEKCFRACVLRKCDFLDEEAKIKEDVPLGLAIMLSGGNRSKVPSIEQAARACRNLMQYGDNICENTENWSRCITEQCKRCGLELKL</sequence>
<dbReference type="RefSeq" id="XP_058978504.1">
    <property type="nucleotide sequence ID" value="XM_059122521.1"/>
</dbReference>
<evidence type="ECO:0000313" key="2">
    <source>
        <dbReference type="Proteomes" id="UP001652621"/>
    </source>
</evidence>
<accession>A0ABM3UYA7</accession>
<gene>
    <name evidence="3" type="primary">LOC131802347</name>
</gene>
<dbReference type="Gene3D" id="1.10.238.20">
    <property type="entry name" value="Pheromone/general odorant binding protein domain"/>
    <property type="match status" value="1"/>
</dbReference>
<dbReference type="InterPro" id="IPR006170">
    <property type="entry name" value="PBP/GOBP"/>
</dbReference>
<organism evidence="2 3">
    <name type="scientific">Musca domestica</name>
    <name type="common">House fly</name>
    <dbReference type="NCBI Taxonomy" id="7370"/>
    <lineage>
        <taxon>Eukaryota</taxon>
        <taxon>Metazoa</taxon>
        <taxon>Ecdysozoa</taxon>
        <taxon>Arthropoda</taxon>
        <taxon>Hexapoda</taxon>
        <taxon>Insecta</taxon>
        <taxon>Pterygota</taxon>
        <taxon>Neoptera</taxon>
        <taxon>Endopterygota</taxon>
        <taxon>Diptera</taxon>
        <taxon>Brachycera</taxon>
        <taxon>Muscomorpha</taxon>
        <taxon>Muscoidea</taxon>
        <taxon>Muscidae</taxon>
        <taxon>Musca</taxon>
    </lineage>
</organism>
<dbReference type="GeneID" id="131802347"/>
<dbReference type="SUPFAM" id="SSF47565">
    <property type="entry name" value="Insect pheromone/odorant-binding proteins"/>
    <property type="match status" value="1"/>
</dbReference>
<reference evidence="3" key="1">
    <citation type="submission" date="2025-08" db="UniProtKB">
        <authorList>
            <consortium name="RefSeq"/>
        </authorList>
    </citation>
    <scope>IDENTIFICATION</scope>
    <source>
        <strain evidence="3">Aabys</strain>
        <tissue evidence="3">Whole body</tissue>
    </source>
</reference>
<evidence type="ECO:0000313" key="3">
    <source>
        <dbReference type="RefSeq" id="XP_058978504.1"/>
    </source>
</evidence>
<keyword evidence="2" id="KW-1185">Reference proteome</keyword>
<dbReference type="Pfam" id="PF01395">
    <property type="entry name" value="PBP_GOBP"/>
    <property type="match status" value="1"/>
</dbReference>
<feature type="signal peptide" evidence="1">
    <location>
        <begin position="1"/>
        <end position="17"/>
    </location>
</feature>
<proteinExistence type="predicted"/>
<dbReference type="Proteomes" id="UP001652621">
    <property type="component" value="Unplaced"/>
</dbReference>
<dbReference type="InterPro" id="IPR036728">
    <property type="entry name" value="PBP_GOBP_sf"/>
</dbReference>
<protein>
    <submittedName>
        <fullName evidence="3">General odorant-binding protein 19d-like</fullName>
    </submittedName>
</protein>